<keyword evidence="3" id="KW-1185">Reference proteome</keyword>
<protein>
    <submittedName>
        <fullName evidence="2">Uncharacterized protein</fullName>
    </submittedName>
</protein>
<dbReference type="AlphaFoldDB" id="A0A317XG89"/>
<organism evidence="2 3">
    <name type="scientific">Testicularia cyperi</name>
    <dbReference type="NCBI Taxonomy" id="1882483"/>
    <lineage>
        <taxon>Eukaryota</taxon>
        <taxon>Fungi</taxon>
        <taxon>Dikarya</taxon>
        <taxon>Basidiomycota</taxon>
        <taxon>Ustilaginomycotina</taxon>
        <taxon>Ustilaginomycetes</taxon>
        <taxon>Ustilaginales</taxon>
        <taxon>Anthracoideaceae</taxon>
        <taxon>Testicularia</taxon>
    </lineage>
</organism>
<evidence type="ECO:0000313" key="2">
    <source>
        <dbReference type="EMBL" id="PWY96922.1"/>
    </source>
</evidence>
<dbReference type="EMBL" id="KZ819238">
    <property type="protein sequence ID" value="PWY96922.1"/>
    <property type="molecule type" value="Genomic_DNA"/>
</dbReference>
<reference evidence="2 3" key="1">
    <citation type="journal article" date="2018" name="Mol. Biol. Evol.">
        <title>Broad Genomic Sampling Reveals a Smut Pathogenic Ancestry of the Fungal Clade Ustilaginomycotina.</title>
        <authorList>
            <person name="Kijpornyongpan T."/>
            <person name="Mondo S.J."/>
            <person name="Barry K."/>
            <person name="Sandor L."/>
            <person name="Lee J."/>
            <person name="Lipzen A."/>
            <person name="Pangilinan J."/>
            <person name="LaButti K."/>
            <person name="Hainaut M."/>
            <person name="Henrissat B."/>
            <person name="Grigoriev I.V."/>
            <person name="Spatafora J.W."/>
            <person name="Aime M.C."/>
        </authorList>
    </citation>
    <scope>NUCLEOTIDE SEQUENCE [LARGE SCALE GENOMIC DNA]</scope>
    <source>
        <strain evidence="2 3">MCA 3645</strain>
    </source>
</reference>
<accession>A0A317XG89</accession>
<gene>
    <name evidence="2" type="ORF">BCV70DRAFT_101873</name>
</gene>
<sequence>MSGTRSLQNRRAGQKSTLSGEEGGDKVQNPELEPCSHERRVSVHYDALHEYSQRRKGPWRCRQGCESSNRVKGKVFRLASGLACLWQQRTASTVVLPGSRAAEEWKAKARLVFRPAIAKWKLMAVMQCKADRSRRVGGCKRMNTRWDEDRARRWSIWRKGNLARAVGLSE</sequence>
<evidence type="ECO:0000256" key="1">
    <source>
        <dbReference type="SAM" id="MobiDB-lite"/>
    </source>
</evidence>
<proteinExistence type="predicted"/>
<feature type="region of interest" description="Disordered" evidence="1">
    <location>
        <begin position="1"/>
        <end position="33"/>
    </location>
</feature>
<dbReference type="Proteomes" id="UP000246740">
    <property type="component" value="Unassembled WGS sequence"/>
</dbReference>
<feature type="compositionally biased region" description="Polar residues" evidence="1">
    <location>
        <begin position="1"/>
        <end position="19"/>
    </location>
</feature>
<evidence type="ECO:0000313" key="3">
    <source>
        <dbReference type="Proteomes" id="UP000246740"/>
    </source>
</evidence>
<dbReference type="InParanoid" id="A0A317XG89"/>
<name>A0A317XG89_9BASI</name>